<evidence type="ECO:0000313" key="1">
    <source>
        <dbReference type="EMBL" id="ASK78740.1"/>
    </source>
</evidence>
<dbReference type="Proteomes" id="UP000242175">
    <property type="component" value="Chromosome large"/>
</dbReference>
<dbReference type="OrthoDB" id="9763470at2"/>
<reference evidence="1 2" key="1">
    <citation type="journal article" date="2016" name="Int. J. Syst. Evol. Microbiol.">
        <title>Paraphotobacterium marinum gen. nov., sp. nov., a member of the family Vibrionaceae, isolated from surface seawater.</title>
        <authorList>
            <person name="Huang Z."/>
            <person name="Dong C."/>
            <person name="Shao Z."/>
        </authorList>
    </citation>
    <scope>NUCLEOTIDE SEQUENCE [LARGE SCALE GENOMIC DNA]</scope>
    <source>
        <strain evidence="1 2">NSCS20N07D</strain>
    </source>
</reference>
<protein>
    <submittedName>
        <fullName evidence="1">Uncharacterized protein</fullName>
    </submittedName>
</protein>
<dbReference type="EMBL" id="CP022355">
    <property type="protein sequence ID" value="ASK78740.1"/>
    <property type="molecule type" value="Genomic_DNA"/>
</dbReference>
<dbReference type="AlphaFoldDB" id="A0A220VEN6"/>
<name>A0A220VEN6_9GAMM</name>
<dbReference type="KEGG" id="pmai:CF386_06890"/>
<accession>A0A220VEN6</accession>
<dbReference type="RefSeq" id="WP_089073648.1">
    <property type="nucleotide sequence ID" value="NZ_CBCSAM010000001.1"/>
</dbReference>
<organism evidence="1 2">
    <name type="scientific">Paraphotobacterium marinum</name>
    <dbReference type="NCBI Taxonomy" id="1755811"/>
    <lineage>
        <taxon>Bacteria</taxon>
        <taxon>Pseudomonadati</taxon>
        <taxon>Pseudomonadota</taxon>
        <taxon>Gammaproteobacteria</taxon>
        <taxon>Vibrionales</taxon>
        <taxon>Vibrionaceae</taxon>
        <taxon>Paraphotobacterium</taxon>
    </lineage>
</organism>
<sequence>MAPLPHYSLFFIELHCYGPNTHDHLAKLVLQETDPNLIKKGKIQIINVHPHEDTFFELFHCISNKIDPFSGNVSEYQAASFLINKLFTKDIIIFGFNCANFSKNIRNIIFRNFLPLDFPSKQCKFVDILSILSVYRFLNIIQMETSDDIEKQWELFVKYTNYQEVDNSTKHNTSSKIIEIAKWLKQKNEKVFNYYTVNKSEDIKSSNFKNNLFLNLSHKNINNNKSPIFLPIKKINKTNYCFLNISDSLLDFNNIANSLFLDKDYFANMYTHLSIIKKFPQVSILYDDEVLKSNLLFINKNKEKFEIIINKYIELLQMDREKLETEKQLYLSLSRSDHENTPKKISKTNSKLEKMYFKFRGRNYNFYLNHQEQQEWFDYIHKLKNNYREDFELALKKAFEVFSYDKKILQLLQKFM</sequence>
<proteinExistence type="predicted"/>
<gene>
    <name evidence="1" type="ORF">CF386_06890</name>
</gene>
<keyword evidence="2" id="KW-1185">Reference proteome</keyword>
<evidence type="ECO:0000313" key="2">
    <source>
        <dbReference type="Proteomes" id="UP000242175"/>
    </source>
</evidence>